<evidence type="ECO:0000259" key="4">
    <source>
        <dbReference type="Pfam" id="PF19040"/>
    </source>
</evidence>
<dbReference type="InterPro" id="IPR050879">
    <property type="entry name" value="Acyltransferase_3"/>
</dbReference>
<feature type="transmembrane region" description="Helical" evidence="2">
    <location>
        <begin position="995"/>
        <end position="1015"/>
    </location>
</feature>
<feature type="transmembrane region" description="Helical" evidence="2">
    <location>
        <begin position="903"/>
        <end position="924"/>
    </location>
</feature>
<feature type="transmembrane region" description="Helical" evidence="2">
    <location>
        <begin position="50"/>
        <end position="74"/>
    </location>
</feature>
<organism evidence="5 6">
    <name type="scientific">Thraustotheca clavata</name>
    <dbReference type="NCBI Taxonomy" id="74557"/>
    <lineage>
        <taxon>Eukaryota</taxon>
        <taxon>Sar</taxon>
        <taxon>Stramenopiles</taxon>
        <taxon>Oomycota</taxon>
        <taxon>Saprolegniomycetes</taxon>
        <taxon>Saprolegniales</taxon>
        <taxon>Achlyaceae</taxon>
        <taxon>Thraustotheca</taxon>
    </lineage>
</organism>
<feature type="transmembrane region" description="Helical" evidence="2">
    <location>
        <begin position="774"/>
        <end position="793"/>
    </location>
</feature>
<dbReference type="STRING" id="74557.A0A1V9ZZD8"/>
<reference evidence="5 6" key="1">
    <citation type="journal article" date="2014" name="Genome Biol. Evol.">
        <title>The secreted proteins of Achlya hypogyna and Thraustotheca clavata identify the ancestral oomycete secretome and reveal gene acquisitions by horizontal gene transfer.</title>
        <authorList>
            <person name="Misner I."/>
            <person name="Blouin N."/>
            <person name="Leonard G."/>
            <person name="Richards T.A."/>
            <person name="Lane C.E."/>
        </authorList>
    </citation>
    <scope>NUCLEOTIDE SEQUENCE [LARGE SCALE GENOMIC DNA]</scope>
    <source>
        <strain evidence="5 6">ATCC 34112</strain>
    </source>
</reference>
<accession>A0A1V9ZZD8</accession>
<proteinExistence type="predicted"/>
<dbReference type="InterPro" id="IPR002656">
    <property type="entry name" value="Acyl_transf_3_dom"/>
</dbReference>
<keyword evidence="2" id="KW-0812">Transmembrane</keyword>
<feature type="region of interest" description="Disordered" evidence="1">
    <location>
        <begin position="403"/>
        <end position="426"/>
    </location>
</feature>
<keyword evidence="5" id="KW-0012">Acyltransferase</keyword>
<dbReference type="Pfam" id="PF01757">
    <property type="entry name" value="Acyl_transf_3"/>
    <property type="match status" value="2"/>
</dbReference>
<feature type="transmembrane region" description="Helical" evidence="2">
    <location>
        <begin position="873"/>
        <end position="896"/>
    </location>
</feature>
<dbReference type="GO" id="GO:0016747">
    <property type="term" value="F:acyltransferase activity, transferring groups other than amino-acyl groups"/>
    <property type="evidence" value="ECO:0007669"/>
    <property type="project" value="InterPro"/>
</dbReference>
<feature type="transmembrane region" description="Helical" evidence="2">
    <location>
        <begin position="1062"/>
        <end position="1084"/>
    </location>
</feature>
<gene>
    <name evidence="5" type="ORF">THRCLA_04326</name>
</gene>
<feature type="domain" description="Acyltransferase 3" evidence="3">
    <location>
        <begin position="29"/>
        <end position="356"/>
    </location>
</feature>
<feature type="transmembrane region" description="Helical" evidence="2">
    <location>
        <begin position="1022"/>
        <end position="1042"/>
    </location>
</feature>
<dbReference type="InterPro" id="IPR043968">
    <property type="entry name" value="SGNH"/>
</dbReference>
<feature type="transmembrane region" description="Helical" evidence="2">
    <location>
        <begin position="1096"/>
        <end position="1115"/>
    </location>
</feature>
<feature type="transmembrane region" description="Helical" evidence="2">
    <location>
        <begin position="372"/>
        <end position="393"/>
    </location>
</feature>
<keyword evidence="5" id="KW-0808">Transferase</keyword>
<feature type="transmembrane region" description="Helical" evidence="2">
    <location>
        <begin position="814"/>
        <end position="835"/>
    </location>
</feature>
<evidence type="ECO:0000256" key="2">
    <source>
        <dbReference type="SAM" id="Phobius"/>
    </source>
</evidence>
<feature type="transmembrane region" description="Helical" evidence="2">
    <location>
        <begin position="275"/>
        <end position="291"/>
    </location>
</feature>
<dbReference type="GO" id="GO:0000271">
    <property type="term" value="P:polysaccharide biosynthetic process"/>
    <property type="evidence" value="ECO:0007669"/>
    <property type="project" value="TreeGrafter"/>
</dbReference>
<dbReference type="Proteomes" id="UP000243217">
    <property type="component" value="Unassembled WGS sequence"/>
</dbReference>
<sequence length="1135" mass="129081">MFYRVHEKTPLIQTQVYDGNVHSIVYRPDIDGLRCLAVLPVIVYHAYPTIIPGGFTGVDIFFVISGYLISGILFKDLMNKNFSYRGFYSRRIRRIFPALIIVLSFCIPLGCSWYLATPLKNMAETLWAGAMFGANLQVLSLKQGYFDANVKEDPLLHLWSLGVEEQFYIFWPLFAAFIVKLSYRKAIIAQVTVMVVSYCLNVGMLGFHGNNNWSFYFPLCRFWQMSIGGLLAYAQLPTVQAEPALNRAAVSFIGLQLVVVGFYCLTETNAYPGTWSLLPTLGAACLIFAGPDAPFNHYLLSNPVMVFIGKISYGLYLWHWPFLVFFKARYPNDEHRPWLSLPYMLLIYSFLLSILMLYLVENQLRRRKAKWVVPLLTICMIFMVGAGITLQTYPSYFSTLTRETPTPVSENNPPPINPLEEPNTSRPPCLQKPTLAKLLAANDDWNPNPGYINLRYDSPFGYFDYGFELNPGSFDNLVIVLGDSHAEMLRPRFKLLYDQAMEKGESFPTMVFFARGGHPPLQCIDDHAQHVLTVLKMKPKVVLYSTDWPQFIRPTGEIGHGDNPPCCNAGYQDDCSYQSWVDAKTILDLFSDEVQMFTAMGIKVFAATMNPEGKPFNYRNMLQGTEIVATEPVLLSDYRHQHERLVTMIEKAIRDGNGTVIDYAENQCFENVCQVVSMIEGEPIMKDNDHFRPYYSKYYLSRHFLFCFEMAPRLEIISCDTSIQESTPLNQSSLAKNSTIHAISYRPDIDGLRALAVIPVLLFHAYPKKFPGCFTGVDIFFVISGYLISSILFKEFQKDVFTYSDFYARRVRRIFPGLLLIMTFTIVLGCIIYTAKPLKSMAETLCAGALFGANLQILSRDIGFLEGSTNPLLHLWSLGVEEQFYIFWPIFTALIIKLSYRKAIIAQVVVMVLCFCLNIALLGYQGNYNWSFYFPLCRFWQMSIGGLLAYIHRPPGTILTPASSPPSSSVSNVTSIAGLCMILFAFTAIDENSVFPGYWSLVPTIGAGCLIYAGMDALFNNYVLSLSPVVFIGKISYALYLWHWPMLVYAKAYYPNDNTRPFFMLPFMILFYAFICSVLTLYIVENRLRRRKSKWVVPMLVLGMIIVLLSGAILYTSPTSMTFTTTPRYLRNNYN</sequence>
<dbReference type="Pfam" id="PF19040">
    <property type="entry name" value="SGNH"/>
    <property type="match status" value="1"/>
</dbReference>
<evidence type="ECO:0000313" key="6">
    <source>
        <dbReference type="Proteomes" id="UP000243217"/>
    </source>
</evidence>
<evidence type="ECO:0000259" key="3">
    <source>
        <dbReference type="Pfam" id="PF01757"/>
    </source>
</evidence>
<dbReference type="GO" id="GO:0016020">
    <property type="term" value="C:membrane"/>
    <property type="evidence" value="ECO:0007669"/>
    <property type="project" value="TreeGrafter"/>
</dbReference>
<feature type="domain" description="SGNH" evidence="4">
    <location>
        <begin position="477"/>
        <end position="698"/>
    </location>
</feature>
<feature type="domain" description="Acyltransferase 3" evidence="3">
    <location>
        <begin position="748"/>
        <end position="1080"/>
    </location>
</feature>
<feature type="transmembrane region" description="Helical" evidence="2">
    <location>
        <begin position="156"/>
        <end position="179"/>
    </location>
</feature>
<comment type="caution">
    <text evidence="5">The sequence shown here is derived from an EMBL/GenBank/DDBJ whole genome shotgun (WGS) entry which is preliminary data.</text>
</comment>
<protein>
    <submittedName>
        <fullName evidence="5">Acyltransferase 3</fullName>
    </submittedName>
</protein>
<dbReference type="AlphaFoldDB" id="A0A1V9ZZD8"/>
<dbReference type="PANTHER" id="PTHR23028:SF53">
    <property type="entry name" value="ACYL_TRANSF_3 DOMAIN-CONTAINING PROTEIN"/>
    <property type="match status" value="1"/>
</dbReference>
<feature type="transmembrane region" description="Helical" evidence="2">
    <location>
        <begin position="95"/>
        <end position="116"/>
    </location>
</feature>
<name>A0A1V9ZZD8_9STRA</name>
<feature type="transmembrane region" description="Helical" evidence="2">
    <location>
        <begin position="298"/>
        <end position="318"/>
    </location>
</feature>
<keyword evidence="2" id="KW-0472">Membrane</keyword>
<evidence type="ECO:0000313" key="5">
    <source>
        <dbReference type="EMBL" id="OQS03374.1"/>
    </source>
</evidence>
<dbReference type="OrthoDB" id="207378at2759"/>
<evidence type="ECO:0000256" key="1">
    <source>
        <dbReference type="SAM" id="MobiDB-lite"/>
    </source>
</evidence>
<dbReference type="EMBL" id="JNBS01000922">
    <property type="protein sequence ID" value="OQS03374.1"/>
    <property type="molecule type" value="Genomic_DNA"/>
</dbReference>
<keyword evidence="6" id="KW-1185">Reference proteome</keyword>
<dbReference type="PANTHER" id="PTHR23028">
    <property type="entry name" value="ACETYLTRANSFERASE"/>
    <property type="match status" value="1"/>
</dbReference>
<feature type="transmembrane region" description="Helical" evidence="2">
    <location>
        <begin position="338"/>
        <end position="360"/>
    </location>
</feature>
<feature type="transmembrane region" description="Helical" evidence="2">
    <location>
        <begin position="186"/>
        <end position="207"/>
    </location>
</feature>
<keyword evidence="2" id="KW-1133">Transmembrane helix</keyword>